<evidence type="ECO:0000313" key="6">
    <source>
        <dbReference type="EMBL" id="GAA1715494.1"/>
    </source>
</evidence>
<dbReference type="SUPFAM" id="SSF52980">
    <property type="entry name" value="Restriction endonuclease-like"/>
    <property type="match status" value="1"/>
</dbReference>
<keyword evidence="2" id="KW-0547">Nucleotide-binding</keyword>
<evidence type="ECO:0000256" key="1">
    <source>
        <dbReference type="ARBA" id="ARBA00022763"/>
    </source>
</evidence>
<keyword evidence="2" id="KW-0347">Helicase</keyword>
<reference evidence="7" key="1">
    <citation type="journal article" date="2019" name="Int. J. Syst. Evol. Microbiol.">
        <title>The Global Catalogue of Microorganisms (GCM) 10K type strain sequencing project: providing services to taxonomists for standard genome sequencing and annotation.</title>
        <authorList>
            <consortium name="The Broad Institute Genomics Platform"/>
            <consortium name="The Broad Institute Genome Sequencing Center for Infectious Disease"/>
            <person name="Wu L."/>
            <person name="Ma J."/>
        </authorList>
    </citation>
    <scope>NUCLEOTIDE SEQUENCE [LARGE SCALE GENOMIC DNA]</scope>
    <source>
        <strain evidence="7">JCM 16002</strain>
    </source>
</reference>
<keyword evidence="6" id="KW-0378">Hydrolase</keyword>
<feature type="region of interest" description="Disordered" evidence="4">
    <location>
        <begin position="1"/>
        <end position="38"/>
    </location>
</feature>
<dbReference type="GO" id="GO:0004527">
    <property type="term" value="F:exonuclease activity"/>
    <property type="evidence" value="ECO:0007669"/>
    <property type="project" value="UniProtKB-KW"/>
</dbReference>
<evidence type="ECO:0000256" key="4">
    <source>
        <dbReference type="SAM" id="MobiDB-lite"/>
    </source>
</evidence>
<evidence type="ECO:0000313" key="7">
    <source>
        <dbReference type="Proteomes" id="UP001500383"/>
    </source>
</evidence>
<accession>A0ABP4V5S5</accession>
<keyword evidence="6" id="KW-0540">Nuclease</keyword>
<comment type="caution">
    <text evidence="6">The sequence shown here is derived from an EMBL/GenBank/DDBJ whole genome shotgun (WGS) entry which is preliminary data.</text>
</comment>
<evidence type="ECO:0000256" key="3">
    <source>
        <dbReference type="ARBA" id="ARBA00023204"/>
    </source>
</evidence>
<evidence type="ECO:0000259" key="5">
    <source>
        <dbReference type="Pfam" id="PF12705"/>
    </source>
</evidence>
<protein>
    <submittedName>
        <fullName evidence="6">RecB family exonuclease</fullName>
    </submittedName>
</protein>
<evidence type="ECO:0000256" key="2">
    <source>
        <dbReference type="ARBA" id="ARBA00022806"/>
    </source>
</evidence>
<organism evidence="6 7">
    <name type="scientific">Dietzia cercidiphylli</name>
    <dbReference type="NCBI Taxonomy" id="498199"/>
    <lineage>
        <taxon>Bacteria</taxon>
        <taxon>Bacillati</taxon>
        <taxon>Actinomycetota</taxon>
        <taxon>Actinomycetes</taxon>
        <taxon>Mycobacteriales</taxon>
        <taxon>Dietziaceae</taxon>
        <taxon>Dietzia</taxon>
    </lineage>
</organism>
<dbReference type="Gene3D" id="3.90.320.10">
    <property type="match status" value="1"/>
</dbReference>
<dbReference type="InterPro" id="IPR011604">
    <property type="entry name" value="PDDEXK-like_dom_sf"/>
</dbReference>
<proteinExistence type="predicted"/>
<sequence length="319" mass="34696">MSDRLSTLPGVTDPLEIGGSGTPASPADPEGVPPPERRPLALSASRAADFRQCPLLYRLKAIDRIPEPKTRAQVLGTVVHSVLEDLYALEQSERAPERAAELVPAAVEHFYAVGGGAEVVPLSARAEFQTEVAALVSALYGVEDPRRFSPAACEQYLVTSTASGTPLHGYLDRVDVAPTGEVRVVDYKTGKPPHPRYQTQAMFQMRFYALMYQQIHGVMPAQLKLIYLRNGSWLTLSPDLAMLVETETELDSLWAEIERAGETGIFPPRTSRLCDWCNHQALCPAFGGTPPEYPGWPGRRVIPLDPGTPDAGHAGPMST</sequence>
<dbReference type="InterPro" id="IPR038726">
    <property type="entry name" value="PDDEXK_AddAB-type"/>
</dbReference>
<name>A0ABP4V5S5_9ACTN</name>
<feature type="domain" description="PD-(D/E)XK endonuclease-like" evidence="5">
    <location>
        <begin position="42"/>
        <end position="284"/>
    </location>
</feature>
<keyword evidence="6" id="KW-0269">Exonuclease</keyword>
<keyword evidence="7" id="KW-1185">Reference proteome</keyword>
<gene>
    <name evidence="6" type="ORF">GCM10009831_26540</name>
</gene>
<keyword evidence="1" id="KW-0227">DNA damage</keyword>
<dbReference type="Proteomes" id="UP001500383">
    <property type="component" value="Unassembled WGS sequence"/>
</dbReference>
<dbReference type="InterPro" id="IPR011335">
    <property type="entry name" value="Restrct_endonuc-II-like"/>
</dbReference>
<keyword evidence="2" id="KW-0067">ATP-binding</keyword>
<keyword evidence="3" id="KW-0234">DNA repair</keyword>
<dbReference type="EMBL" id="BAAAQG010000013">
    <property type="protein sequence ID" value="GAA1715494.1"/>
    <property type="molecule type" value="Genomic_DNA"/>
</dbReference>
<dbReference type="Pfam" id="PF12705">
    <property type="entry name" value="PDDEXK_1"/>
    <property type="match status" value="1"/>
</dbReference>